<evidence type="ECO:0000256" key="10">
    <source>
        <dbReference type="ARBA" id="ARBA00022840"/>
    </source>
</evidence>
<evidence type="ECO:0000256" key="6">
    <source>
        <dbReference type="ARBA" id="ARBA00012216"/>
    </source>
</evidence>
<evidence type="ECO:0000256" key="13">
    <source>
        <dbReference type="ARBA" id="ARBA00023316"/>
    </source>
</evidence>
<keyword evidence="12 15" id="KW-0573">Peptidoglycan synthesis</keyword>
<proteinExistence type="inferred from homology"/>
<evidence type="ECO:0000256" key="8">
    <source>
        <dbReference type="ARBA" id="ARBA00022598"/>
    </source>
</evidence>
<dbReference type="EMBL" id="JBHSMU010000003">
    <property type="protein sequence ID" value="MFC5458466.1"/>
    <property type="molecule type" value="Genomic_DNA"/>
</dbReference>
<evidence type="ECO:0000256" key="15">
    <source>
        <dbReference type="HAMAP-Rule" id="MF_00047"/>
    </source>
</evidence>
<evidence type="ECO:0000256" key="14">
    <source>
        <dbReference type="ARBA" id="ARBA00047614"/>
    </source>
</evidence>
<dbReference type="InterPro" id="IPR000291">
    <property type="entry name" value="D-Ala_lig_Van_CS"/>
</dbReference>
<dbReference type="PROSITE" id="PS50975">
    <property type="entry name" value="ATP_GRASP"/>
    <property type="match status" value="1"/>
</dbReference>
<dbReference type="SUPFAM" id="SSF56059">
    <property type="entry name" value="Glutathione synthetase ATP-binding domain-like"/>
    <property type="match status" value="1"/>
</dbReference>
<dbReference type="InterPro" id="IPR011761">
    <property type="entry name" value="ATP-grasp"/>
</dbReference>
<name>A0ABW0L0S6_9BURK</name>
<dbReference type="PROSITE" id="PS00844">
    <property type="entry name" value="DALA_DALA_LIGASE_2"/>
    <property type="match status" value="1"/>
</dbReference>
<comment type="cofactor">
    <cofactor evidence="1">
        <name>Mn(2+)</name>
        <dbReference type="ChEBI" id="CHEBI:29035"/>
    </cofactor>
</comment>
<evidence type="ECO:0000256" key="16">
    <source>
        <dbReference type="PROSITE-ProRule" id="PRU00409"/>
    </source>
</evidence>
<evidence type="ECO:0000256" key="2">
    <source>
        <dbReference type="ARBA" id="ARBA00001946"/>
    </source>
</evidence>
<dbReference type="RefSeq" id="WP_379779343.1">
    <property type="nucleotide sequence ID" value="NZ_JBHSMU010000003.1"/>
</dbReference>
<evidence type="ECO:0000256" key="1">
    <source>
        <dbReference type="ARBA" id="ARBA00001936"/>
    </source>
</evidence>
<comment type="caution">
    <text evidence="18">The sequence shown here is derived from an EMBL/GenBank/DDBJ whole genome shotgun (WGS) entry which is preliminary data.</text>
</comment>
<keyword evidence="8 15" id="KW-0436">Ligase</keyword>
<dbReference type="Gene3D" id="3.40.50.20">
    <property type="match status" value="1"/>
</dbReference>
<evidence type="ECO:0000256" key="4">
    <source>
        <dbReference type="ARBA" id="ARBA00004496"/>
    </source>
</evidence>
<keyword evidence="10 16" id="KW-0067">ATP-binding</keyword>
<evidence type="ECO:0000256" key="12">
    <source>
        <dbReference type="ARBA" id="ARBA00022984"/>
    </source>
</evidence>
<keyword evidence="11 15" id="KW-0133">Cell shape</keyword>
<accession>A0ABW0L0S6</accession>
<dbReference type="PANTHER" id="PTHR23132:SF23">
    <property type="entry name" value="D-ALANINE--D-ALANINE LIGASE B"/>
    <property type="match status" value="1"/>
</dbReference>
<comment type="cofactor">
    <cofactor evidence="2">
        <name>Mg(2+)</name>
        <dbReference type="ChEBI" id="CHEBI:18420"/>
    </cofactor>
</comment>
<comment type="function">
    <text evidence="3 15">Cell wall formation.</text>
</comment>
<evidence type="ECO:0000313" key="19">
    <source>
        <dbReference type="Proteomes" id="UP001596050"/>
    </source>
</evidence>
<sequence length="317" mass="33972">MSDTITNFGKVGVLFGGRSAERDVSIMSGTGVLQALRSRGIDAHGFDPAERSIAELAAEEFDCVFIALHGRYGEDGSLQGALEQLGIPYTGSGVMASSVGMDKITTKIIWLSKGIPTPRYATVAPGDDLEAIVADLGLPLIVKPPLEGSTIGITKVEQAEEFEAAVALAAGFDETVLAEEFVTGREFTVAVLGSGKHARALPIVEIVAPEGNYDYQNKYFTDDTQYHCPAKLDDALTAEIQKHAVDAYRALGCEGWGRVDVLVRESDMRPFLLEVNTSPGMTSHSLVPMAARAVGISYEDLCIEILRSARCKMVKAQ</sequence>
<evidence type="ECO:0000313" key="18">
    <source>
        <dbReference type="EMBL" id="MFC5458466.1"/>
    </source>
</evidence>
<protein>
    <recommendedName>
        <fullName evidence="6 15">D-alanine--D-alanine ligase</fullName>
        <ecNumber evidence="6 15">6.3.2.4</ecNumber>
    </recommendedName>
    <alternativeName>
        <fullName evidence="15">D-Ala-D-Ala ligase</fullName>
    </alternativeName>
    <alternativeName>
        <fullName evidence="15">D-alanylalanine synthetase</fullName>
    </alternativeName>
</protein>
<keyword evidence="7 15" id="KW-0963">Cytoplasm</keyword>
<comment type="subcellular location">
    <subcellularLocation>
        <location evidence="4 15">Cytoplasm</location>
    </subcellularLocation>
</comment>
<dbReference type="NCBIfam" id="TIGR01205">
    <property type="entry name" value="D_ala_D_alaTIGR"/>
    <property type="match status" value="1"/>
</dbReference>
<evidence type="ECO:0000256" key="3">
    <source>
        <dbReference type="ARBA" id="ARBA00003921"/>
    </source>
</evidence>
<dbReference type="InterPro" id="IPR016185">
    <property type="entry name" value="PreATP-grasp_dom_sf"/>
</dbReference>
<dbReference type="GO" id="GO:0008716">
    <property type="term" value="F:D-alanine-D-alanine ligase activity"/>
    <property type="evidence" value="ECO:0007669"/>
    <property type="project" value="UniProtKB-EC"/>
</dbReference>
<keyword evidence="9 16" id="KW-0547">Nucleotide-binding</keyword>
<keyword evidence="13 15" id="KW-0961">Cell wall biogenesis/degradation</keyword>
<dbReference type="HAMAP" id="MF_00047">
    <property type="entry name" value="Dala_Dala_lig"/>
    <property type="match status" value="1"/>
</dbReference>
<dbReference type="Gene3D" id="3.30.1490.20">
    <property type="entry name" value="ATP-grasp fold, A domain"/>
    <property type="match status" value="1"/>
</dbReference>
<evidence type="ECO:0000256" key="9">
    <source>
        <dbReference type="ARBA" id="ARBA00022741"/>
    </source>
</evidence>
<evidence type="ECO:0000256" key="5">
    <source>
        <dbReference type="ARBA" id="ARBA00010871"/>
    </source>
</evidence>
<evidence type="ECO:0000256" key="7">
    <source>
        <dbReference type="ARBA" id="ARBA00022490"/>
    </source>
</evidence>
<dbReference type="SUPFAM" id="SSF52440">
    <property type="entry name" value="PreATP-grasp domain"/>
    <property type="match status" value="1"/>
</dbReference>
<dbReference type="PIRSF" id="PIRSF039102">
    <property type="entry name" value="Ddl/VanB"/>
    <property type="match status" value="1"/>
</dbReference>
<comment type="similarity">
    <text evidence="5 15">Belongs to the D-alanine--D-alanine ligase family.</text>
</comment>
<dbReference type="InterPro" id="IPR013815">
    <property type="entry name" value="ATP_grasp_subdomain_1"/>
</dbReference>
<evidence type="ECO:0000259" key="17">
    <source>
        <dbReference type="PROSITE" id="PS50975"/>
    </source>
</evidence>
<gene>
    <name evidence="15" type="primary">ddl</name>
    <name evidence="18" type="ORF">ACFPN5_01420</name>
</gene>
<dbReference type="InterPro" id="IPR005905">
    <property type="entry name" value="D_ala_D_ala"/>
</dbReference>
<dbReference type="NCBIfam" id="NF002378">
    <property type="entry name" value="PRK01372.1"/>
    <property type="match status" value="1"/>
</dbReference>
<keyword evidence="19" id="KW-1185">Reference proteome</keyword>
<organism evidence="18 19">
    <name type="scientific">Massilia niabensis</name>
    <dbReference type="NCBI Taxonomy" id="544910"/>
    <lineage>
        <taxon>Bacteria</taxon>
        <taxon>Pseudomonadati</taxon>
        <taxon>Pseudomonadota</taxon>
        <taxon>Betaproteobacteria</taxon>
        <taxon>Burkholderiales</taxon>
        <taxon>Oxalobacteraceae</taxon>
        <taxon>Telluria group</taxon>
        <taxon>Massilia</taxon>
    </lineage>
</organism>
<evidence type="ECO:0000256" key="11">
    <source>
        <dbReference type="ARBA" id="ARBA00022960"/>
    </source>
</evidence>
<reference evidence="19" key="1">
    <citation type="journal article" date="2019" name="Int. J. Syst. Evol. Microbiol.">
        <title>The Global Catalogue of Microorganisms (GCM) 10K type strain sequencing project: providing services to taxonomists for standard genome sequencing and annotation.</title>
        <authorList>
            <consortium name="The Broad Institute Genomics Platform"/>
            <consortium name="The Broad Institute Genome Sequencing Center for Infectious Disease"/>
            <person name="Wu L."/>
            <person name="Ma J."/>
        </authorList>
    </citation>
    <scope>NUCLEOTIDE SEQUENCE [LARGE SCALE GENOMIC DNA]</scope>
    <source>
        <strain evidence="19">KACC 12649</strain>
    </source>
</reference>
<dbReference type="PROSITE" id="PS00843">
    <property type="entry name" value="DALA_DALA_LIGASE_1"/>
    <property type="match status" value="1"/>
</dbReference>
<dbReference type="Gene3D" id="3.30.470.20">
    <property type="entry name" value="ATP-grasp fold, B domain"/>
    <property type="match status" value="1"/>
</dbReference>
<comment type="pathway">
    <text evidence="15">Cell wall biogenesis; peptidoglycan biosynthesis.</text>
</comment>
<feature type="domain" description="ATP-grasp" evidence="17">
    <location>
        <begin position="107"/>
        <end position="307"/>
    </location>
</feature>
<dbReference type="Proteomes" id="UP001596050">
    <property type="component" value="Unassembled WGS sequence"/>
</dbReference>
<dbReference type="Pfam" id="PF01820">
    <property type="entry name" value="Dala_Dala_lig_N"/>
    <property type="match status" value="1"/>
</dbReference>
<comment type="catalytic activity">
    <reaction evidence="14 15">
        <text>2 D-alanine + ATP = D-alanyl-D-alanine + ADP + phosphate + H(+)</text>
        <dbReference type="Rhea" id="RHEA:11224"/>
        <dbReference type="ChEBI" id="CHEBI:15378"/>
        <dbReference type="ChEBI" id="CHEBI:30616"/>
        <dbReference type="ChEBI" id="CHEBI:43474"/>
        <dbReference type="ChEBI" id="CHEBI:57416"/>
        <dbReference type="ChEBI" id="CHEBI:57822"/>
        <dbReference type="ChEBI" id="CHEBI:456216"/>
        <dbReference type="EC" id="6.3.2.4"/>
    </reaction>
</comment>
<dbReference type="PANTHER" id="PTHR23132">
    <property type="entry name" value="D-ALANINE--D-ALANINE LIGASE"/>
    <property type="match status" value="1"/>
</dbReference>
<dbReference type="Pfam" id="PF07478">
    <property type="entry name" value="Dala_Dala_lig_C"/>
    <property type="match status" value="1"/>
</dbReference>
<dbReference type="EC" id="6.3.2.4" evidence="6 15"/>
<dbReference type="InterPro" id="IPR011127">
    <property type="entry name" value="Dala_Dala_lig_N"/>
</dbReference>
<dbReference type="InterPro" id="IPR011095">
    <property type="entry name" value="Dala_Dala_lig_C"/>
</dbReference>